<accession>A0AAE3KSZ6</accession>
<dbReference type="AlphaFoldDB" id="A0AAE3KSZ6"/>
<proteinExistence type="predicted"/>
<comment type="caution">
    <text evidence="1">The sequence shown here is derived from an EMBL/GenBank/DDBJ whole genome shotgun (WGS) entry which is preliminary data.</text>
</comment>
<gene>
    <name evidence="1" type="ORF">NJ959_16285</name>
</gene>
<organism evidence="1 2">
    <name type="scientific">Limnofasciculus baicalensis BBK-W-15</name>
    <dbReference type="NCBI Taxonomy" id="2699891"/>
    <lineage>
        <taxon>Bacteria</taxon>
        <taxon>Bacillati</taxon>
        <taxon>Cyanobacteriota</taxon>
        <taxon>Cyanophyceae</taxon>
        <taxon>Coleofasciculales</taxon>
        <taxon>Coleofasciculaceae</taxon>
        <taxon>Limnofasciculus</taxon>
        <taxon>Limnofasciculus baicalensis</taxon>
    </lineage>
</organism>
<dbReference type="EMBL" id="JAMZMM010000160">
    <property type="protein sequence ID" value="MCP2729992.1"/>
    <property type="molecule type" value="Genomic_DNA"/>
</dbReference>
<reference evidence="1" key="1">
    <citation type="submission" date="2022-06" db="EMBL/GenBank/DDBJ databases">
        <title>New cyanobacteria of genus Symplocastrum in benthos of Lake Baikal.</title>
        <authorList>
            <person name="Sorokovikova E."/>
            <person name="Tikhonova I."/>
            <person name="Krasnopeev A."/>
            <person name="Evseev P."/>
            <person name="Gladkikh A."/>
            <person name="Belykh O."/>
        </authorList>
    </citation>
    <scope>NUCLEOTIDE SEQUENCE</scope>
    <source>
        <strain evidence="1">BBK-W-15</strain>
    </source>
</reference>
<feature type="non-terminal residue" evidence="1">
    <location>
        <position position="1"/>
    </location>
</feature>
<keyword evidence="2" id="KW-1185">Reference proteome</keyword>
<dbReference type="Proteomes" id="UP001204953">
    <property type="component" value="Unassembled WGS sequence"/>
</dbReference>
<sequence>PLPNMEDWSKSIFETLDSFADMVDEFFVEFTEVVEELADEWQNTVGADIEKCLQDIVREFVDFDYFEFFEPEESIGETEQFFTHPDESILQLPSACVGCRHYHGHSYGGNLLVCGMHPYGWDTDNCPDWES</sequence>
<protein>
    <submittedName>
        <fullName evidence="1">Uncharacterized protein</fullName>
    </submittedName>
</protein>
<name>A0AAE3KSZ6_9CYAN</name>
<evidence type="ECO:0000313" key="1">
    <source>
        <dbReference type="EMBL" id="MCP2729992.1"/>
    </source>
</evidence>
<evidence type="ECO:0000313" key="2">
    <source>
        <dbReference type="Proteomes" id="UP001204953"/>
    </source>
</evidence>